<comment type="caution">
    <text evidence="23">The sequence shown here is derived from an EMBL/GenBank/DDBJ whole genome shotgun (WGS) entry which is preliminary data.</text>
</comment>
<gene>
    <name evidence="23" type="ORF">B4U80_10436</name>
</gene>
<evidence type="ECO:0000256" key="7">
    <source>
        <dbReference type="ARBA" id="ARBA00023018"/>
    </source>
</evidence>
<keyword evidence="10" id="KW-0675">Receptor</keyword>
<dbReference type="Pfam" id="PF10613">
    <property type="entry name" value="Lig_chan-Glu_bd"/>
    <property type="match status" value="1"/>
</dbReference>
<feature type="transmembrane region" description="Helical" evidence="19">
    <location>
        <begin position="575"/>
        <end position="593"/>
    </location>
</feature>
<dbReference type="SUPFAM" id="SSF53822">
    <property type="entry name" value="Periplasmic binding protein-like I"/>
    <property type="match status" value="1"/>
</dbReference>
<feature type="binding site" evidence="16">
    <location>
        <position position="536"/>
    </location>
    <ligand>
        <name>L-glutamate</name>
        <dbReference type="ChEBI" id="CHEBI:29985"/>
    </ligand>
</feature>
<keyword evidence="9 19" id="KW-0472">Membrane</keyword>
<keyword evidence="12" id="KW-0628">Postsynaptic cell membrane</keyword>
<dbReference type="STRING" id="299467.A0A443SWM0"/>
<evidence type="ECO:0000256" key="11">
    <source>
        <dbReference type="ARBA" id="ARBA00023180"/>
    </source>
</evidence>
<dbReference type="GO" id="GO:0015276">
    <property type="term" value="F:ligand-gated monoatomic ion channel activity"/>
    <property type="evidence" value="ECO:0007669"/>
    <property type="project" value="InterPro"/>
</dbReference>
<keyword evidence="18" id="KW-1015">Disulfide bond</keyword>
<feature type="binding site" evidence="16">
    <location>
        <position position="531"/>
    </location>
    <ligand>
        <name>L-glutamate</name>
        <dbReference type="ChEBI" id="CHEBI:29985"/>
    </ligand>
</feature>
<dbReference type="GO" id="GO:0045211">
    <property type="term" value="C:postsynaptic membrane"/>
    <property type="evidence" value="ECO:0007669"/>
    <property type="project" value="UniProtKB-SubCell"/>
</dbReference>
<evidence type="ECO:0000256" key="4">
    <source>
        <dbReference type="ARBA" id="ARBA00022475"/>
    </source>
</evidence>
<feature type="chain" id="PRO_5019221375" description="Glutamate [NMDA] receptor subunit 1" evidence="20">
    <location>
        <begin position="35"/>
        <end position="1034"/>
    </location>
</feature>
<feature type="signal peptide" evidence="20">
    <location>
        <begin position="1"/>
        <end position="34"/>
    </location>
</feature>
<dbReference type="InterPro" id="IPR015683">
    <property type="entry name" value="Ionotropic_Glu_rcpt"/>
</dbReference>
<feature type="disulfide bond" evidence="18">
    <location>
        <begin position="760"/>
        <end position="816"/>
    </location>
</feature>
<dbReference type="Gene3D" id="3.40.190.10">
    <property type="entry name" value="Periplasmic binding protein-like II"/>
    <property type="match status" value="2"/>
</dbReference>
<dbReference type="FunFam" id="3.40.190.10:FF:000177">
    <property type="entry name" value="Glutamate [NMDA] receptor subunit 1"/>
    <property type="match status" value="1"/>
</dbReference>
<feature type="domain" description="Ionotropic glutamate receptor L-glutamate and glycine-binding" evidence="22">
    <location>
        <begin position="457"/>
        <end position="520"/>
    </location>
</feature>
<evidence type="ECO:0000313" key="24">
    <source>
        <dbReference type="Proteomes" id="UP000288716"/>
    </source>
</evidence>
<dbReference type="InterPro" id="IPR019594">
    <property type="entry name" value="Glu/Gly-bd"/>
</dbReference>
<accession>A0A443SWM0</accession>
<evidence type="ECO:0000256" key="1">
    <source>
        <dbReference type="ARBA" id="ARBA00004651"/>
    </source>
</evidence>
<dbReference type="Proteomes" id="UP000288716">
    <property type="component" value="Unassembled WGS sequence"/>
</dbReference>
<evidence type="ECO:0000313" key="23">
    <source>
        <dbReference type="EMBL" id="RWS31910.1"/>
    </source>
</evidence>
<feature type="domain" description="Ionotropic glutamate receptor C-terminal" evidence="21">
    <location>
        <begin position="451"/>
        <end position="811"/>
    </location>
</feature>
<reference evidence="23 24" key="1">
    <citation type="journal article" date="2018" name="Gigascience">
        <title>Genomes of trombidid mites reveal novel predicted allergens and laterally-transferred genes associated with secondary metabolism.</title>
        <authorList>
            <person name="Dong X."/>
            <person name="Chaisiri K."/>
            <person name="Xia D."/>
            <person name="Armstrong S.D."/>
            <person name="Fang Y."/>
            <person name="Donnelly M.J."/>
            <person name="Kadowaki T."/>
            <person name="McGarry J.W."/>
            <person name="Darby A.C."/>
            <person name="Makepeace B.L."/>
        </authorList>
    </citation>
    <scope>NUCLEOTIDE SEQUENCE [LARGE SCALE GENOMIC DNA]</scope>
    <source>
        <strain evidence="23">UoL-UT</strain>
    </source>
</reference>
<evidence type="ECO:0000259" key="21">
    <source>
        <dbReference type="SMART" id="SM00079"/>
    </source>
</evidence>
<sequence length="1034" mass="115045">MYTMIRSTNNCSSRRITLCSALLLLLLHSILVNAATVAAGHKEDVKIGAILSSGESIVSFTQQITNMAMMMPTGIELAAVTVPMSSNPIRTAKSVCEELIAKYKVYAVIVSHPASGEGSPTSVSFTCGFYNIPVIGISNRDSSLSNKNLHGSFMRTIPPYSHQADVWIDILKELQYQSVVFIHSADTDGRSTLGRFQYLADSGKVKVETVIEYGPRMSNLAEELLNAKMQLSCRVFILYANKEDAEMIFEEIVSLNMTSSGFVWIVSEQALLAVNKPDGILGLKLIDSDNEESHIKDSVKVVILALRELYLHSNITQPPNDCSKTNDRKWPTGIEFLETLKKTRVENGATGRVSFDENGDRLESSYQILNVIDGQLVAVGNYTFLKTDSSSEAKSKPQCELNLNKIVWPGNERKKPLGYFVPTHLKVATIPEKPFVWRKRPSKDGKCASHQIVCTHSNVTSKIDETYCCEGYCMDLLKRLAEKLNYTYELYLISDGFYGSQEFEENGSYKWNGLVGELMSKKADMVIAPLTINPERAKVIDFSKPFKYHGIAMLQRRLPKGAKLTSFLQPFQNTLWLLVMVSVHVVALVLYILDRLSPFGRFGHTESDELFQEEKSLNFSSAIWFAWGVLLNSGVGEKTPRSFSARVLGMVWAGFAMIVVASYTANLAAFLVLDSTETEITGLEDSRLRNPAEGFKYATVKGSAVDTYFSGQVELSNMYRLMEETNKNTVEEALQELKNGELNVFFWDQPRLEYEAAADCNLVISGETFGRTGYGVGLQKNSFWTERVTLVTLDATESGFMESLDNKWILKGDSDCENKEKENFPTTLGLQNMAGVFMLVAAGIVGSIGLIVIEIGYKRRRARRMRQVTSVKKAVQKWKSTVEKRKLMKGGRNAPPLPFTRSSQNAHQYNTIGDRQRKCAENSVYAKAGNADSTPFTIEKSMNEIIGRSSQPVLQPRGQLLSPHYSSHFNRSQATAAVTATAANSPHQNAVCNYPDTDMDIPPPPPPPSASPRTRAMCPQLIAYPKRTKNFIPV</sequence>
<organism evidence="23 24">
    <name type="scientific">Leptotrombidium deliense</name>
    <dbReference type="NCBI Taxonomy" id="299467"/>
    <lineage>
        <taxon>Eukaryota</taxon>
        <taxon>Metazoa</taxon>
        <taxon>Ecdysozoa</taxon>
        <taxon>Arthropoda</taxon>
        <taxon>Chelicerata</taxon>
        <taxon>Arachnida</taxon>
        <taxon>Acari</taxon>
        <taxon>Acariformes</taxon>
        <taxon>Trombidiformes</taxon>
        <taxon>Prostigmata</taxon>
        <taxon>Anystina</taxon>
        <taxon>Parasitengona</taxon>
        <taxon>Trombiculoidea</taxon>
        <taxon>Trombiculidae</taxon>
        <taxon>Leptotrombidium</taxon>
    </lineage>
</organism>
<comment type="subcellular location">
    <subcellularLocation>
        <location evidence="1">Cell membrane</location>
        <topology evidence="1">Multi-pass membrane protein</topology>
    </subcellularLocation>
    <subcellularLocation>
        <location evidence="15">Postsynaptic cell membrane</location>
    </subcellularLocation>
</comment>
<dbReference type="AlphaFoldDB" id="A0A443SWM0"/>
<dbReference type="InterPro" id="IPR001320">
    <property type="entry name" value="Iontro_rcpt_C"/>
</dbReference>
<keyword evidence="13" id="KW-1071">Ligand-gated ion channel</keyword>
<dbReference type="FunFam" id="3.40.190.10:FF:000010">
    <property type="entry name" value="glutamate receptor ionotropic, NMDA 1 isoform X1"/>
    <property type="match status" value="1"/>
</dbReference>
<evidence type="ECO:0000256" key="8">
    <source>
        <dbReference type="ARBA" id="ARBA00023065"/>
    </source>
</evidence>
<evidence type="ECO:0000256" key="9">
    <source>
        <dbReference type="ARBA" id="ARBA00023136"/>
    </source>
</evidence>
<dbReference type="VEuPathDB" id="VectorBase:LDEU000133"/>
<evidence type="ECO:0000256" key="3">
    <source>
        <dbReference type="ARBA" id="ARBA00022448"/>
    </source>
</evidence>
<keyword evidence="4" id="KW-1003">Cell membrane</keyword>
<feature type="transmembrane region" description="Helical" evidence="19">
    <location>
        <begin position="647"/>
        <end position="673"/>
    </location>
</feature>
<evidence type="ECO:0000256" key="20">
    <source>
        <dbReference type="SAM" id="SignalP"/>
    </source>
</evidence>
<dbReference type="InterPro" id="IPR001508">
    <property type="entry name" value="Iono_Glu_rcpt_met"/>
</dbReference>
<proteinExistence type="inferred from homology"/>
<dbReference type="SUPFAM" id="SSF53850">
    <property type="entry name" value="Periplasmic binding protein-like II"/>
    <property type="match status" value="1"/>
</dbReference>
<protein>
    <recommendedName>
        <fullName evidence="25">Glutamate [NMDA] receptor subunit 1</fullName>
    </recommendedName>
</protein>
<keyword evidence="5 19" id="KW-0812">Transmembrane</keyword>
<dbReference type="EMBL" id="NCKV01000028">
    <property type="protein sequence ID" value="RWS31910.1"/>
    <property type="molecule type" value="Genomic_DNA"/>
</dbReference>
<keyword evidence="24" id="KW-1185">Reference proteome</keyword>
<keyword evidence="6 19" id="KW-1133">Transmembrane helix</keyword>
<dbReference type="InterPro" id="IPR028082">
    <property type="entry name" value="Peripla_BP_I"/>
</dbReference>
<keyword evidence="11" id="KW-0325">Glycoprotein</keyword>
<keyword evidence="8" id="KW-0406">Ion transport</keyword>
<dbReference type="OrthoDB" id="5984008at2759"/>
<feature type="transmembrane region" description="Helical" evidence="19">
    <location>
        <begin position="833"/>
        <end position="857"/>
    </location>
</feature>
<dbReference type="SMART" id="SM00918">
    <property type="entry name" value="Lig_chan-Glu_bd"/>
    <property type="match status" value="1"/>
</dbReference>
<dbReference type="PANTHER" id="PTHR18966">
    <property type="entry name" value="IONOTROPIC GLUTAMATE RECEPTOR"/>
    <property type="match status" value="1"/>
</dbReference>
<dbReference type="PRINTS" id="PR00177">
    <property type="entry name" value="NMDARECEPTOR"/>
</dbReference>
<evidence type="ECO:0000256" key="6">
    <source>
        <dbReference type="ARBA" id="ARBA00022989"/>
    </source>
</evidence>
<dbReference type="Pfam" id="PF00060">
    <property type="entry name" value="Lig_chan"/>
    <property type="match status" value="1"/>
</dbReference>
<keyword evidence="20" id="KW-0732">Signal</keyword>
<feature type="site" description="Crucial to convey clamshell closure to channel opening" evidence="17">
    <location>
        <position position="680"/>
    </location>
</feature>
<evidence type="ECO:0000259" key="22">
    <source>
        <dbReference type="SMART" id="SM00918"/>
    </source>
</evidence>
<evidence type="ECO:0000256" key="13">
    <source>
        <dbReference type="ARBA" id="ARBA00023286"/>
    </source>
</evidence>
<evidence type="ECO:0000256" key="14">
    <source>
        <dbReference type="ARBA" id="ARBA00023303"/>
    </source>
</evidence>
<evidence type="ECO:0000256" key="10">
    <source>
        <dbReference type="ARBA" id="ARBA00023170"/>
    </source>
</evidence>
<evidence type="ECO:0000256" key="16">
    <source>
        <dbReference type="PIRSR" id="PIRSR601508-1"/>
    </source>
</evidence>
<evidence type="ECO:0008006" key="25">
    <source>
        <dbReference type="Google" id="ProtNLM"/>
    </source>
</evidence>
<dbReference type="GO" id="GO:0038023">
    <property type="term" value="F:signaling receptor activity"/>
    <property type="evidence" value="ECO:0007669"/>
    <property type="project" value="InterPro"/>
</dbReference>
<dbReference type="InterPro" id="IPR001828">
    <property type="entry name" value="ANF_lig-bd_rcpt"/>
</dbReference>
<evidence type="ECO:0000256" key="5">
    <source>
        <dbReference type="ARBA" id="ARBA00022692"/>
    </source>
</evidence>
<dbReference type="Gene3D" id="3.40.50.2300">
    <property type="match status" value="2"/>
</dbReference>
<evidence type="ECO:0000256" key="12">
    <source>
        <dbReference type="ARBA" id="ARBA00023257"/>
    </source>
</evidence>
<dbReference type="SUPFAM" id="SSF81324">
    <property type="entry name" value="Voltage-gated potassium channels"/>
    <property type="match status" value="1"/>
</dbReference>
<evidence type="ECO:0000256" key="19">
    <source>
        <dbReference type="SAM" id="Phobius"/>
    </source>
</evidence>
<keyword evidence="14" id="KW-0407">Ion channel</keyword>
<feature type="binding site" evidence="16">
    <location>
        <position position="529"/>
    </location>
    <ligand>
        <name>L-glutamate</name>
        <dbReference type="ChEBI" id="CHEBI:29985"/>
    </ligand>
</feature>
<dbReference type="SMART" id="SM00079">
    <property type="entry name" value="PBPe"/>
    <property type="match status" value="1"/>
</dbReference>
<evidence type="ECO:0000256" key="18">
    <source>
        <dbReference type="PIRSR" id="PIRSR601508-3"/>
    </source>
</evidence>
<keyword evidence="3" id="KW-0813">Transport</keyword>
<keyword evidence="7" id="KW-0770">Synapse</keyword>
<comment type="similarity">
    <text evidence="2">Belongs to the glutamate-gated ion channel (TC 1.A.10.1) family.</text>
</comment>
<evidence type="ECO:0000256" key="15">
    <source>
        <dbReference type="ARBA" id="ARBA00034100"/>
    </source>
</evidence>
<dbReference type="Gene3D" id="1.10.287.70">
    <property type="match status" value="1"/>
</dbReference>
<evidence type="ECO:0000256" key="17">
    <source>
        <dbReference type="PIRSR" id="PIRSR601508-2"/>
    </source>
</evidence>
<name>A0A443SWM0_9ACAR</name>
<dbReference type="Pfam" id="PF01094">
    <property type="entry name" value="ANF_receptor"/>
    <property type="match status" value="2"/>
</dbReference>
<feature type="binding site" evidence="16">
    <location>
        <position position="748"/>
    </location>
    <ligand>
        <name>L-glutamate</name>
        <dbReference type="ChEBI" id="CHEBI:29985"/>
    </ligand>
</feature>
<evidence type="ECO:0000256" key="2">
    <source>
        <dbReference type="ARBA" id="ARBA00008685"/>
    </source>
</evidence>